<dbReference type="AlphaFoldDB" id="A0A8B8GI42"/>
<dbReference type="GeneID" id="112691984"/>
<dbReference type="OrthoDB" id="6625030at2759"/>
<evidence type="ECO:0000313" key="1">
    <source>
        <dbReference type="Proteomes" id="UP000694846"/>
    </source>
</evidence>
<keyword evidence="1" id="KW-1185">Reference proteome</keyword>
<proteinExistence type="predicted"/>
<accession>A0A8B8GI42</accession>
<reference evidence="2" key="1">
    <citation type="submission" date="2025-08" db="UniProtKB">
        <authorList>
            <consortium name="RefSeq"/>
        </authorList>
    </citation>
    <scope>IDENTIFICATION</scope>
    <source>
        <tissue evidence="2">Whole body</tissue>
    </source>
</reference>
<dbReference type="RefSeq" id="XP_025422256.1">
    <property type="nucleotide sequence ID" value="XM_025566471.1"/>
</dbReference>
<evidence type="ECO:0000313" key="2">
    <source>
        <dbReference type="RefSeq" id="XP_025422256.1"/>
    </source>
</evidence>
<organism evidence="1 2">
    <name type="scientific">Sipha flava</name>
    <name type="common">yellow sugarcane aphid</name>
    <dbReference type="NCBI Taxonomy" id="143950"/>
    <lineage>
        <taxon>Eukaryota</taxon>
        <taxon>Metazoa</taxon>
        <taxon>Ecdysozoa</taxon>
        <taxon>Arthropoda</taxon>
        <taxon>Hexapoda</taxon>
        <taxon>Insecta</taxon>
        <taxon>Pterygota</taxon>
        <taxon>Neoptera</taxon>
        <taxon>Paraneoptera</taxon>
        <taxon>Hemiptera</taxon>
        <taxon>Sternorrhyncha</taxon>
        <taxon>Aphidomorpha</taxon>
        <taxon>Aphidoidea</taxon>
        <taxon>Aphididae</taxon>
        <taxon>Sipha</taxon>
    </lineage>
</organism>
<protein>
    <submittedName>
        <fullName evidence="2">Uncharacterized protein LOC112691984</fullName>
    </submittedName>
</protein>
<gene>
    <name evidence="2" type="primary">LOC112691984</name>
</gene>
<dbReference type="Proteomes" id="UP000694846">
    <property type="component" value="Unplaced"/>
</dbReference>
<sequence length="134" mass="15800">MKLVKASGFVETRSSHARKIVWYYKKKIDDCFNYHTFLESSNDELINLLKLLSVNHPIKYNLKLESTFKRPHVDNLSETRAFKIIAKEIFTDKDIRNVIEKDFTRFLHEEDEYIGKGSGFTLEYMDGLLLGVYK</sequence>
<name>A0A8B8GI42_9HEMI</name>